<dbReference type="PROSITE" id="PS52050">
    <property type="entry name" value="WYL"/>
    <property type="match status" value="1"/>
</dbReference>
<evidence type="ECO:0000256" key="1">
    <source>
        <dbReference type="ARBA" id="ARBA00023015"/>
    </source>
</evidence>
<dbReference type="InterPro" id="IPR001034">
    <property type="entry name" value="DeoR_HTH"/>
</dbReference>
<dbReference type="Proteomes" id="UP000826651">
    <property type="component" value="Unassembled WGS sequence"/>
</dbReference>
<accession>A0ABS7SHU1</accession>
<evidence type="ECO:0000313" key="4">
    <source>
        <dbReference type="EMBL" id="MBZ2198848.1"/>
    </source>
</evidence>
<dbReference type="PIRSF" id="PIRSF016838">
    <property type="entry name" value="PafC"/>
    <property type="match status" value="1"/>
</dbReference>
<dbReference type="RefSeq" id="WP_223410435.1">
    <property type="nucleotide sequence ID" value="NZ_JAGSHT010000022.1"/>
</dbReference>
<dbReference type="InterPro" id="IPR036390">
    <property type="entry name" value="WH_DNA-bd_sf"/>
</dbReference>
<proteinExistence type="predicted"/>
<dbReference type="InterPro" id="IPR036388">
    <property type="entry name" value="WH-like_DNA-bd_sf"/>
</dbReference>
<dbReference type="InterPro" id="IPR028349">
    <property type="entry name" value="PafC-like"/>
</dbReference>
<dbReference type="Pfam" id="PF13280">
    <property type="entry name" value="WYL"/>
    <property type="match status" value="1"/>
</dbReference>
<dbReference type="Gene3D" id="1.10.10.10">
    <property type="entry name" value="Winged helix-like DNA-binding domain superfamily/Winged helix DNA-binding domain"/>
    <property type="match status" value="1"/>
</dbReference>
<feature type="domain" description="HTH deoR-type" evidence="3">
    <location>
        <begin position="2"/>
        <end position="60"/>
    </location>
</feature>
<keyword evidence="5" id="KW-1185">Reference proteome</keyword>
<keyword evidence="1" id="KW-0805">Transcription regulation</keyword>
<reference evidence="4 5" key="1">
    <citation type="submission" date="2021-04" db="EMBL/GenBank/DDBJ databases">
        <title>Ruania sp. nov., isolated from sandy soil of mangrove forest.</title>
        <authorList>
            <person name="Ge X."/>
            <person name="Huang R."/>
            <person name="Liu W."/>
        </authorList>
    </citation>
    <scope>NUCLEOTIDE SEQUENCE [LARGE SCALE GENOMIC DNA]</scope>
    <source>
        <strain evidence="4 5">N2-46</strain>
    </source>
</reference>
<keyword evidence="2" id="KW-0804">Transcription</keyword>
<dbReference type="PROSITE" id="PS51000">
    <property type="entry name" value="HTH_DEOR_2"/>
    <property type="match status" value="1"/>
</dbReference>
<dbReference type="Pfam" id="PF25583">
    <property type="entry name" value="WCX"/>
    <property type="match status" value="1"/>
</dbReference>
<dbReference type="Pfam" id="PF08279">
    <property type="entry name" value="HTH_11"/>
    <property type="match status" value="1"/>
</dbReference>
<evidence type="ECO:0000313" key="5">
    <source>
        <dbReference type="Proteomes" id="UP000826651"/>
    </source>
</evidence>
<evidence type="ECO:0000259" key="3">
    <source>
        <dbReference type="PROSITE" id="PS51000"/>
    </source>
</evidence>
<sequence>MRADRLMHLLMLLQRHRRATAAWLAEQLEVSERTVLRDMDALSAAGVPVYTEQGRGGGCVLMDGFTTSASGLTPAEAQALFAWTAREASDQLGLGGALSSALAKIAATAPSLAVEHAESLGGVVLADRRTWFAAAEAVPVLPQLREAVIGRRRVRMTYTSATATAPGTRTVDPIGIVDHASRWYLVAEHRGQVRSYRVSRIGGVTVLAAPSTPVDDRPLTVIWEELRARFSDRLSPVAVTLLVSPGRAGVLRRLVDMQVASDSAIEVEPPVVPGGAETWRVTVRQSEVMAAVAVLFVPEVTVLEPASMVDQIRAAARRALEHYPPTRTAGAP</sequence>
<gene>
    <name evidence="4" type="ORF">KCQ71_22060</name>
</gene>
<dbReference type="InterPro" id="IPR013196">
    <property type="entry name" value="HTH_11"/>
</dbReference>
<dbReference type="EMBL" id="JAGSHT010000022">
    <property type="protein sequence ID" value="MBZ2198848.1"/>
    <property type="molecule type" value="Genomic_DNA"/>
</dbReference>
<dbReference type="SUPFAM" id="SSF46785">
    <property type="entry name" value="Winged helix' DNA-binding domain"/>
    <property type="match status" value="1"/>
</dbReference>
<dbReference type="InterPro" id="IPR057727">
    <property type="entry name" value="WCX_dom"/>
</dbReference>
<dbReference type="InterPro" id="IPR026881">
    <property type="entry name" value="WYL_dom"/>
</dbReference>
<protein>
    <submittedName>
        <fullName evidence="4">YafY family transcriptional regulator</fullName>
    </submittedName>
</protein>
<evidence type="ECO:0000256" key="2">
    <source>
        <dbReference type="ARBA" id="ARBA00023163"/>
    </source>
</evidence>
<dbReference type="PANTHER" id="PTHR34580:SF1">
    <property type="entry name" value="PROTEIN PAFC"/>
    <property type="match status" value="1"/>
</dbReference>
<comment type="caution">
    <text evidence="4">The sequence shown here is derived from an EMBL/GenBank/DDBJ whole genome shotgun (WGS) entry which is preliminary data.</text>
</comment>
<dbReference type="PANTHER" id="PTHR34580">
    <property type="match status" value="1"/>
</dbReference>
<dbReference type="InterPro" id="IPR051534">
    <property type="entry name" value="CBASS_pafABC_assoc_protein"/>
</dbReference>
<organism evidence="4 5">
    <name type="scientific">Occultella gossypii</name>
    <dbReference type="NCBI Taxonomy" id="2800820"/>
    <lineage>
        <taxon>Bacteria</taxon>
        <taxon>Bacillati</taxon>
        <taxon>Actinomycetota</taxon>
        <taxon>Actinomycetes</taxon>
        <taxon>Micrococcales</taxon>
        <taxon>Ruaniaceae</taxon>
        <taxon>Occultella</taxon>
    </lineage>
</organism>
<name>A0ABS7SHU1_9MICO</name>